<dbReference type="EMBL" id="BAABAQ010000002">
    <property type="protein sequence ID" value="GAA4185210.1"/>
    <property type="molecule type" value="Genomic_DNA"/>
</dbReference>
<keyword evidence="3" id="KW-1185">Reference proteome</keyword>
<dbReference type="InterPro" id="IPR040891">
    <property type="entry name" value="HEPN_SAV_6107"/>
</dbReference>
<dbReference type="Pfam" id="PF18726">
    <property type="entry name" value="HEPN_SAV_6107"/>
    <property type="match status" value="1"/>
</dbReference>
<accession>A0ABP8AJX3</accession>
<gene>
    <name evidence="2" type="ORF">GCM10022252_15250</name>
</gene>
<dbReference type="Proteomes" id="UP001501251">
    <property type="component" value="Unassembled WGS sequence"/>
</dbReference>
<dbReference type="RefSeq" id="WP_344916374.1">
    <property type="nucleotide sequence ID" value="NZ_BAABAQ010000002.1"/>
</dbReference>
<evidence type="ECO:0000313" key="3">
    <source>
        <dbReference type="Proteomes" id="UP001501251"/>
    </source>
</evidence>
<evidence type="ECO:0000259" key="1">
    <source>
        <dbReference type="Pfam" id="PF18726"/>
    </source>
</evidence>
<sequence>MTPRLSDSGGPRLSPTVRAHLTDARDCLEEAAAARTSAARYVAAHLAALRAAAAVLAARPRPMEGRRRRRLRSAWEMLPEAEPRLAEWAPYFETSAAKRAAAEAGLTRTVSSRDAEELVSEAERFVTTVEKLLGVPSQPLLPGEIPLAG</sequence>
<protein>
    <recommendedName>
        <fullName evidence="1">SAV-6107-like HEPN domain-containing protein</fullName>
    </recommendedName>
</protein>
<organism evidence="2 3">
    <name type="scientific">Streptosporangium oxazolinicum</name>
    <dbReference type="NCBI Taxonomy" id="909287"/>
    <lineage>
        <taxon>Bacteria</taxon>
        <taxon>Bacillati</taxon>
        <taxon>Actinomycetota</taxon>
        <taxon>Actinomycetes</taxon>
        <taxon>Streptosporangiales</taxon>
        <taxon>Streptosporangiaceae</taxon>
        <taxon>Streptosporangium</taxon>
    </lineage>
</organism>
<reference evidence="3" key="1">
    <citation type="journal article" date="2019" name="Int. J. Syst. Evol. Microbiol.">
        <title>The Global Catalogue of Microorganisms (GCM) 10K type strain sequencing project: providing services to taxonomists for standard genome sequencing and annotation.</title>
        <authorList>
            <consortium name="The Broad Institute Genomics Platform"/>
            <consortium name="The Broad Institute Genome Sequencing Center for Infectious Disease"/>
            <person name="Wu L."/>
            <person name="Ma J."/>
        </authorList>
    </citation>
    <scope>NUCLEOTIDE SEQUENCE [LARGE SCALE GENOMIC DNA]</scope>
    <source>
        <strain evidence="3">JCM 17388</strain>
    </source>
</reference>
<proteinExistence type="predicted"/>
<comment type="caution">
    <text evidence="2">The sequence shown here is derived from an EMBL/GenBank/DDBJ whole genome shotgun (WGS) entry which is preliminary data.</text>
</comment>
<evidence type="ECO:0000313" key="2">
    <source>
        <dbReference type="EMBL" id="GAA4185210.1"/>
    </source>
</evidence>
<name>A0ABP8AJX3_9ACTN</name>
<dbReference type="Gene3D" id="1.20.120.330">
    <property type="entry name" value="Nucleotidyltransferases domain 2"/>
    <property type="match status" value="1"/>
</dbReference>
<feature type="domain" description="SAV-6107-like HEPN" evidence="1">
    <location>
        <begin position="31"/>
        <end position="130"/>
    </location>
</feature>